<dbReference type="EMBL" id="CP026100">
    <property type="protein sequence ID" value="AYV47522.1"/>
    <property type="molecule type" value="Genomic_DNA"/>
</dbReference>
<evidence type="ECO:0000313" key="1">
    <source>
        <dbReference type="EMBL" id="AYV47522.1"/>
    </source>
</evidence>
<evidence type="ECO:0000313" key="3">
    <source>
        <dbReference type="Proteomes" id="UP000234483"/>
    </source>
</evidence>
<dbReference type="Proteomes" id="UP000281192">
    <property type="component" value="Chromosome"/>
</dbReference>
<reference evidence="2 3" key="1">
    <citation type="submission" date="2017-12" db="EMBL/GenBank/DDBJ databases">
        <title>The genome sequence of Caulobacter flavus CGMCC1 15093.</title>
        <authorList>
            <person name="Gao J."/>
            <person name="Mao X."/>
            <person name="Sun J."/>
        </authorList>
    </citation>
    <scope>NUCLEOTIDE SEQUENCE [LARGE SCALE GENOMIC DNA]</scope>
    <source>
        <strain evidence="2 3">CGMCC1 15093</strain>
    </source>
</reference>
<name>A0A2N5CX41_9CAUL</name>
<protein>
    <submittedName>
        <fullName evidence="2">Uncharacterized protein</fullName>
    </submittedName>
</protein>
<dbReference type="AlphaFoldDB" id="A0A2N5CX41"/>
<accession>A0A2N5CX41</accession>
<proteinExistence type="predicted"/>
<dbReference type="KEGG" id="cfh:C1707_15340"/>
<dbReference type="EMBL" id="PJRQ01000011">
    <property type="protein sequence ID" value="PLR18364.1"/>
    <property type="molecule type" value="Genomic_DNA"/>
</dbReference>
<keyword evidence="4" id="KW-1185">Reference proteome</keyword>
<dbReference type="Proteomes" id="UP000234483">
    <property type="component" value="Unassembled WGS sequence"/>
</dbReference>
<sequence>MTTAEEETFYVLDGRTVRQADEDAHTAFWSREDPGRVGLDFAGEVEISTVFLPRPAVETLLGRPLLFETSLFGPTGFIGVVGRYATWSEASAGHRRIDEELRGGKAH</sequence>
<gene>
    <name evidence="1" type="ORF">C1707_15340</name>
    <name evidence="2" type="ORF">CFHF_06340</name>
</gene>
<dbReference type="RefSeq" id="WP_101712172.1">
    <property type="nucleotide sequence ID" value="NZ_CP026100.1"/>
</dbReference>
<evidence type="ECO:0000313" key="4">
    <source>
        <dbReference type="Proteomes" id="UP000281192"/>
    </source>
</evidence>
<evidence type="ECO:0000313" key="2">
    <source>
        <dbReference type="EMBL" id="PLR18364.1"/>
    </source>
</evidence>
<organism evidence="2 3">
    <name type="scientific">Caulobacter flavus</name>
    <dbReference type="NCBI Taxonomy" id="1679497"/>
    <lineage>
        <taxon>Bacteria</taxon>
        <taxon>Pseudomonadati</taxon>
        <taxon>Pseudomonadota</taxon>
        <taxon>Alphaproteobacteria</taxon>
        <taxon>Caulobacterales</taxon>
        <taxon>Caulobacteraceae</taxon>
        <taxon>Caulobacter</taxon>
    </lineage>
</organism>
<reference evidence="1 4" key="2">
    <citation type="submission" date="2018-01" db="EMBL/GenBank/DDBJ databases">
        <title>Complete genome sequence of Caulobacter flavus RHGG3.</title>
        <authorList>
            <person name="Yang E."/>
        </authorList>
    </citation>
    <scope>NUCLEOTIDE SEQUENCE [LARGE SCALE GENOMIC DNA]</scope>
    <source>
        <strain evidence="1 4">RHGG3</strain>
    </source>
</reference>